<evidence type="ECO:0000256" key="1">
    <source>
        <dbReference type="SAM" id="SignalP"/>
    </source>
</evidence>
<sequence length="411" mass="45182">MTASFQVMTSPRPASTIANHSLFLRLLLCLSLTLGASTAAHAASFDCEKATSDIEHSICNSPDLSSLDSQLTENYRLAMASLPGDQADALRAEQRSWLKQRDACNGQESCLSDLFSQRAALLQNTAKQAASALDNIIANIPADPVTAAQQLQQYRGPLASAWLIYLHQFAPASKVTDAEVETRHQSVIKAMNDDTFSQSVLRDIENDPKTGHDVAVLTLLRMTIERAGYENADGRPYVHCFIFKQQGAAAYEAFGALYGSSRDSQAPICSPQGDLFERPAWQQLTKSIEPMIGKASENSGTIRFASYADWAMFRLRATVSPEDFLKPSQRTPASDDPAQLIRSWSDDKVWPKEQREQLLVAIEPARLATMGWLQTEKHFSASDAAKAADAIVNTWLSDRMDFIGEMSGPED</sequence>
<dbReference type="AlphaFoldDB" id="A0AAE7EKT0"/>
<dbReference type="InterPro" id="IPR052755">
    <property type="entry name" value="Lysozyme_Inhibitor_LprI"/>
</dbReference>
<dbReference type="Proteomes" id="UP000503464">
    <property type="component" value="Chromosome"/>
</dbReference>
<proteinExistence type="predicted"/>
<dbReference type="PANTHER" id="PTHR37549">
    <property type="entry name" value="LIPOPROTEIN LPRI"/>
    <property type="match status" value="1"/>
</dbReference>
<dbReference type="Gene3D" id="1.20.1270.180">
    <property type="match status" value="1"/>
</dbReference>
<feature type="chain" id="PRO_5042221773" evidence="1">
    <location>
        <begin position="43"/>
        <end position="411"/>
    </location>
</feature>
<feature type="signal peptide" evidence="1">
    <location>
        <begin position="1"/>
        <end position="42"/>
    </location>
</feature>
<evidence type="ECO:0000313" key="3">
    <source>
        <dbReference type="EMBL" id="QKJ60687.1"/>
    </source>
</evidence>
<dbReference type="GO" id="GO:0005576">
    <property type="term" value="C:extracellular region"/>
    <property type="evidence" value="ECO:0007669"/>
    <property type="project" value="TreeGrafter"/>
</dbReference>
<gene>
    <name evidence="3" type="ORF">G9399_23370</name>
</gene>
<dbReference type="Pfam" id="PF07007">
    <property type="entry name" value="LprI"/>
    <property type="match status" value="1"/>
</dbReference>
<dbReference type="EMBL" id="CP054160">
    <property type="protein sequence ID" value="QKJ60687.1"/>
    <property type="molecule type" value="Genomic_DNA"/>
</dbReference>
<feature type="domain" description="Lysozyme inhibitor LprI-like N-terminal" evidence="2">
    <location>
        <begin position="47"/>
        <end position="120"/>
    </location>
</feature>
<protein>
    <submittedName>
        <fullName evidence="3">Lysozyme inhibitor LprI family protein</fullName>
    </submittedName>
</protein>
<keyword evidence="1" id="KW-0732">Signal</keyword>
<dbReference type="RefSeq" id="WP_173409869.1">
    <property type="nucleotide sequence ID" value="NZ_CP054160.3"/>
</dbReference>
<organism evidence="3 4">
    <name type="scientific">Serratia fonticola</name>
    <dbReference type="NCBI Taxonomy" id="47917"/>
    <lineage>
        <taxon>Bacteria</taxon>
        <taxon>Pseudomonadati</taxon>
        <taxon>Pseudomonadota</taxon>
        <taxon>Gammaproteobacteria</taxon>
        <taxon>Enterobacterales</taxon>
        <taxon>Yersiniaceae</taxon>
        <taxon>Serratia</taxon>
    </lineage>
</organism>
<accession>A0AAE7EKT0</accession>
<dbReference type="PANTHER" id="PTHR37549:SF1">
    <property type="entry name" value="LIPOPROTEIN LPRI"/>
    <property type="match status" value="1"/>
</dbReference>
<name>A0AAE7EKT0_SERFO</name>
<dbReference type="InterPro" id="IPR009739">
    <property type="entry name" value="LprI-like_N"/>
</dbReference>
<evidence type="ECO:0000313" key="4">
    <source>
        <dbReference type="Proteomes" id="UP000503464"/>
    </source>
</evidence>
<reference evidence="4" key="1">
    <citation type="submission" date="2020-03" db="EMBL/GenBank/DDBJ databases">
        <title>Genome sequences of seven Enterobacteriaceae strains isolated from Canadian wastewater treatment facilities.</title>
        <authorList>
            <person name="Huang H."/>
            <person name="Chmara J.T."/>
            <person name="Duceppe M.-O."/>
        </authorList>
    </citation>
    <scope>NUCLEOTIDE SEQUENCE [LARGE SCALE GENOMIC DNA]</scope>
    <source>
        <strain evidence="4">Biosolid 3</strain>
    </source>
</reference>
<evidence type="ECO:0000259" key="2">
    <source>
        <dbReference type="Pfam" id="PF07007"/>
    </source>
</evidence>